<evidence type="ECO:0000313" key="11">
    <source>
        <dbReference type="EMBL" id="KAH9312973.1"/>
    </source>
</evidence>
<evidence type="ECO:0000256" key="7">
    <source>
        <dbReference type="ARBA" id="ARBA00047899"/>
    </source>
</evidence>
<dbReference type="SUPFAM" id="SSF56112">
    <property type="entry name" value="Protein kinase-like (PK-like)"/>
    <property type="match status" value="1"/>
</dbReference>
<comment type="caution">
    <text evidence="11">The sequence shown here is derived from an EMBL/GenBank/DDBJ whole genome shotgun (WGS) entry which is preliminary data.</text>
</comment>
<dbReference type="PROSITE" id="PS00107">
    <property type="entry name" value="PROTEIN_KINASE_ATP"/>
    <property type="match status" value="1"/>
</dbReference>
<name>A0AA38G0T7_TAXCH</name>
<keyword evidence="4 9" id="KW-0547">Nucleotide-binding</keyword>
<dbReference type="GO" id="GO:0004674">
    <property type="term" value="F:protein serine/threonine kinase activity"/>
    <property type="evidence" value="ECO:0007669"/>
    <property type="project" value="UniProtKB-KW"/>
</dbReference>
<dbReference type="Gene3D" id="3.30.200.20">
    <property type="entry name" value="Phosphorylase Kinase, domain 1"/>
    <property type="match status" value="1"/>
</dbReference>
<keyword evidence="12" id="KW-1185">Reference proteome</keyword>
<protein>
    <recommendedName>
        <fullName evidence="1">non-specific serine/threonine protein kinase</fullName>
        <ecNumber evidence="1">2.7.11.1</ecNumber>
    </recommendedName>
</protein>
<keyword evidence="3" id="KW-0808">Transferase</keyword>
<evidence type="ECO:0000256" key="5">
    <source>
        <dbReference type="ARBA" id="ARBA00022777"/>
    </source>
</evidence>
<keyword evidence="6 9" id="KW-0067">ATP-binding</keyword>
<comment type="catalytic activity">
    <reaction evidence="7">
        <text>L-threonyl-[protein] + ATP = O-phospho-L-threonyl-[protein] + ADP + H(+)</text>
        <dbReference type="Rhea" id="RHEA:46608"/>
        <dbReference type="Rhea" id="RHEA-COMP:11060"/>
        <dbReference type="Rhea" id="RHEA-COMP:11605"/>
        <dbReference type="ChEBI" id="CHEBI:15378"/>
        <dbReference type="ChEBI" id="CHEBI:30013"/>
        <dbReference type="ChEBI" id="CHEBI:30616"/>
        <dbReference type="ChEBI" id="CHEBI:61977"/>
        <dbReference type="ChEBI" id="CHEBI:456216"/>
        <dbReference type="EC" id="2.7.11.1"/>
    </reaction>
</comment>
<dbReference type="PANTHER" id="PTHR47634:SF9">
    <property type="entry name" value="PROTEIN KINASE DOMAIN-CONTAINING PROTEIN-RELATED"/>
    <property type="match status" value="1"/>
</dbReference>
<dbReference type="GO" id="GO:0005524">
    <property type="term" value="F:ATP binding"/>
    <property type="evidence" value="ECO:0007669"/>
    <property type="project" value="UniProtKB-UniRule"/>
</dbReference>
<dbReference type="OMA" id="YIQVEDI"/>
<dbReference type="PROSITE" id="PS50011">
    <property type="entry name" value="PROTEIN_KINASE_DOM"/>
    <property type="match status" value="1"/>
</dbReference>
<dbReference type="PANTHER" id="PTHR47634">
    <property type="entry name" value="PROTEIN KINASE DOMAIN-CONTAINING PROTEIN-RELATED"/>
    <property type="match status" value="1"/>
</dbReference>
<sequence>GMAVEIAEAVRVDNEEEEEVESVVSEDEGTDDYKVGGYHHVRIGDGFKNSRYIVQSKLGWGHFSTVWLAWDTLRHRYVALKVQKSAEHYKEAALDEITILKEIKDRDPEDKKCVVKLLDYFRHSGPNGQHVCL</sequence>
<organism evidence="11 12">
    <name type="scientific">Taxus chinensis</name>
    <name type="common">Chinese yew</name>
    <name type="synonym">Taxus wallichiana var. chinensis</name>
    <dbReference type="NCBI Taxonomy" id="29808"/>
    <lineage>
        <taxon>Eukaryota</taxon>
        <taxon>Viridiplantae</taxon>
        <taxon>Streptophyta</taxon>
        <taxon>Embryophyta</taxon>
        <taxon>Tracheophyta</taxon>
        <taxon>Spermatophyta</taxon>
        <taxon>Pinopsida</taxon>
        <taxon>Pinidae</taxon>
        <taxon>Conifers II</taxon>
        <taxon>Cupressales</taxon>
        <taxon>Taxaceae</taxon>
        <taxon>Taxus</taxon>
    </lineage>
</organism>
<dbReference type="EMBL" id="JAHRHJ020000006">
    <property type="protein sequence ID" value="KAH9312973.1"/>
    <property type="molecule type" value="Genomic_DNA"/>
</dbReference>
<dbReference type="GO" id="GO:0000245">
    <property type="term" value="P:spliceosomal complex assembly"/>
    <property type="evidence" value="ECO:0007669"/>
    <property type="project" value="TreeGrafter"/>
</dbReference>
<evidence type="ECO:0000256" key="4">
    <source>
        <dbReference type="ARBA" id="ARBA00022741"/>
    </source>
</evidence>
<proteinExistence type="predicted"/>
<accession>A0AA38G0T7</accession>
<dbReference type="InterPro" id="IPR017441">
    <property type="entry name" value="Protein_kinase_ATP_BS"/>
</dbReference>
<evidence type="ECO:0000256" key="3">
    <source>
        <dbReference type="ARBA" id="ARBA00022679"/>
    </source>
</evidence>
<comment type="catalytic activity">
    <reaction evidence="8">
        <text>L-seryl-[protein] + ATP = O-phospho-L-seryl-[protein] + ADP + H(+)</text>
        <dbReference type="Rhea" id="RHEA:17989"/>
        <dbReference type="Rhea" id="RHEA-COMP:9863"/>
        <dbReference type="Rhea" id="RHEA-COMP:11604"/>
        <dbReference type="ChEBI" id="CHEBI:15378"/>
        <dbReference type="ChEBI" id="CHEBI:29999"/>
        <dbReference type="ChEBI" id="CHEBI:30616"/>
        <dbReference type="ChEBI" id="CHEBI:83421"/>
        <dbReference type="ChEBI" id="CHEBI:456216"/>
        <dbReference type="EC" id="2.7.11.1"/>
    </reaction>
</comment>
<gene>
    <name evidence="11" type="ORF">KI387_028008</name>
</gene>
<feature type="domain" description="Protein kinase" evidence="10">
    <location>
        <begin position="52"/>
        <end position="133"/>
    </location>
</feature>
<dbReference type="EC" id="2.7.11.1" evidence="1"/>
<feature type="binding site" evidence="9">
    <location>
        <position position="81"/>
    </location>
    <ligand>
        <name>ATP</name>
        <dbReference type="ChEBI" id="CHEBI:30616"/>
    </ligand>
</feature>
<evidence type="ECO:0000256" key="2">
    <source>
        <dbReference type="ARBA" id="ARBA00022527"/>
    </source>
</evidence>
<dbReference type="FunFam" id="3.30.200.20:FF:000770">
    <property type="entry name" value="SRSF protein kinase 2"/>
    <property type="match status" value="1"/>
</dbReference>
<feature type="non-terminal residue" evidence="11">
    <location>
        <position position="133"/>
    </location>
</feature>
<dbReference type="InterPro" id="IPR051334">
    <property type="entry name" value="SRPK"/>
</dbReference>
<evidence type="ECO:0000259" key="10">
    <source>
        <dbReference type="PROSITE" id="PS50011"/>
    </source>
</evidence>
<dbReference type="InterPro" id="IPR000719">
    <property type="entry name" value="Prot_kinase_dom"/>
</dbReference>
<evidence type="ECO:0000256" key="9">
    <source>
        <dbReference type="PROSITE-ProRule" id="PRU10141"/>
    </source>
</evidence>
<evidence type="ECO:0000256" key="1">
    <source>
        <dbReference type="ARBA" id="ARBA00012513"/>
    </source>
</evidence>
<keyword evidence="5" id="KW-0418">Kinase</keyword>
<feature type="non-terminal residue" evidence="11">
    <location>
        <position position="1"/>
    </location>
</feature>
<dbReference type="InterPro" id="IPR011009">
    <property type="entry name" value="Kinase-like_dom_sf"/>
</dbReference>
<evidence type="ECO:0000256" key="6">
    <source>
        <dbReference type="ARBA" id="ARBA00022840"/>
    </source>
</evidence>
<dbReference type="Proteomes" id="UP000824469">
    <property type="component" value="Unassembled WGS sequence"/>
</dbReference>
<evidence type="ECO:0000256" key="8">
    <source>
        <dbReference type="ARBA" id="ARBA00048679"/>
    </source>
</evidence>
<reference evidence="11 12" key="1">
    <citation type="journal article" date="2021" name="Nat. Plants">
        <title>The Taxus genome provides insights into paclitaxel biosynthesis.</title>
        <authorList>
            <person name="Xiong X."/>
            <person name="Gou J."/>
            <person name="Liao Q."/>
            <person name="Li Y."/>
            <person name="Zhou Q."/>
            <person name="Bi G."/>
            <person name="Li C."/>
            <person name="Du R."/>
            <person name="Wang X."/>
            <person name="Sun T."/>
            <person name="Guo L."/>
            <person name="Liang H."/>
            <person name="Lu P."/>
            <person name="Wu Y."/>
            <person name="Zhang Z."/>
            <person name="Ro D.K."/>
            <person name="Shang Y."/>
            <person name="Huang S."/>
            <person name="Yan J."/>
        </authorList>
    </citation>
    <scope>NUCLEOTIDE SEQUENCE [LARGE SCALE GENOMIC DNA]</scope>
    <source>
        <strain evidence="11">Ta-2019</strain>
    </source>
</reference>
<dbReference type="GO" id="GO:0050684">
    <property type="term" value="P:regulation of mRNA processing"/>
    <property type="evidence" value="ECO:0007669"/>
    <property type="project" value="TreeGrafter"/>
</dbReference>
<keyword evidence="2" id="KW-0723">Serine/threonine-protein kinase</keyword>
<evidence type="ECO:0000313" key="12">
    <source>
        <dbReference type="Proteomes" id="UP000824469"/>
    </source>
</evidence>
<dbReference type="AlphaFoldDB" id="A0AA38G0T7"/>